<evidence type="ECO:0000313" key="1">
    <source>
        <dbReference type="EMBL" id="SHL82647.1"/>
    </source>
</evidence>
<name>A0A9X8MU63_9ACTN</name>
<protein>
    <submittedName>
        <fullName evidence="1">Uncharacterized protein</fullName>
    </submittedName>
</protein>
<evidence type="ECO:0000313" key="2">
    <source>
        <dbReference type="Proteomes" id="UP000184388"/>
    </source>
</evidence>
<comment type="caution">
    <text evidence="1">The sequence shown here is derived from an EMBL/GenBank/DDBJ whole genome shotgun (WGS) entry which is preliminary data.</text>
</comment>
<dbReference type="AlphaFoldDB" id="A0A9X8MU63"/>
<reference evidence="2" key="1">
    <citation type="submission" date="2016-11" db="EMBL/GenBank/DDBJ databases">
        <authorList>
            <person name="Jaros S."/>
            <person name="Januszkiewicz K."/>
            <person name="Wedrychowicz H."/>
        </authorList>
    </citation>
    <scope>NUCLEOTIDE SEQUENCE [LARGE SCALE GENOMIC DNA]</scope>
    <source>
        <strain evidence="2">CGMCC 4.3555</strain>
    </source>
</reference>
<dbReference type="EMBL" id="FRBK01000006">
    <property type="protein sequence ID" value="SHL82647.1"/>
    <property type="molecule type" value="Genomic_DNA"/>
</dbReference>
<sequence>MGSTAAYAGGSTSTELSNGVLYFEAHNGREIGQSSSKVYTGERYKKTGGSAVSALLKVDFAGGLYKDTVKTVKAGQTISWSLSVPVSVASDCSAVGLMSANGTTYETPYIKQLC</sequence>
<accession>A0A9X8MU63</accession>
<dbReference type="Proteomes" id="UP000184388">
    <property type="component" value="Unassembled WGS sequence"/>
</dbReference>
<organism evidence="1 2">
    <name type="scientific">Streptomyces yunnanensis</name>
    <dbReference type="NCBI Taxonomy" id="156453"/>
    <lineage>
        <taxon>Bacteria</taxon>
        <taxon>Bacillati</taxon>
        <taxon>Actinomycetota</taxon>
        <taxon>Actinomycetes</taxon>
        <taxon>Kitasatosporales</taxon>
        <taxon>Streptomycetaceae</taxon>
        <taxon>Streptomyces</taxon>
    </lineage>
</organism>
<gene>
    <name evidence="1" type="ORF">SAMN05216268_106329</name>
</gene>
<proteinExistence type="predicted"/>